<dbReference type="GO" id="GO:1990904">
    <property type="term" value="C:ribonucleoprotein complex"/>
    <property type="evidence" value="ECO:0007669"/>
    <property type="project" value="UniProtKB-KW"/>
</dbReference>
<evidence type="ECO:0000313" key="1">
    <source>
        <dbReference type="EMBL" id="KAF5199784.1"/>
    </source>
</evidence>
<evidence type="ECO:0000313" key="2">
    <source>
        <dbReference type="Proteomes" id="UP000554482"/>
    </source>
</evidence>
<comment type="caution">
    <text evidence="1">The sequence shown here is derived from an EMBL/GenBank/DDBJ whole genome shotgun (WGS) entry which is preliminary data.</text>
</comment>
<keyword evidence="2" id="KW-1185">Reference proteome</keyword>
<dbReference type="OrthoDB" id="775087at2759"/>
<name>A0A7J6WQX8_THATH</name>
<keyword evidence="1" id="KW-0687">Ribonucleoprotein</keyword>
<organism evidence="1 2">
    <name type="scientific">Thalictrum thalictroides</name>
    <name type="common">Rue-anemone</name>
    <name type="synonym">Anemone thalictroides</name>
    <dbReference type="NCBI Taxonomy" id="46969"/>
    <lineage>
        <taxon>Eukaryota</taxon>
        <taxon>Viridiplantae</taxon>
        <taxon>Streptophyta</taxon>
        <taxon>Embryophyta</taxon>
        <taxon>Tracheophyta</taxon>
        <taxon>Spermatophyta</taxon>
        <taxon>Magnoliopsida</taxon>
        <taxon>Ranunculales</taxon>
        <taxon>Ranunculaceae</taxon>
        <taxon>Thalictroideae</taxon>
        <taxon>Thalictrum</taxon>
    </lineage>
</organism>
<accession>A0A7J6WQX8</accession>
<dbReference type="PANTHER" id="PTHR35770">
    <property type="entry name" value="U2 SMALL NUCLEAR RIBONUCLEOPROTEIN AUXILIARY FACTOR-LIKE PROTEIN"/>
    <property type="match status" value="1"/>
</dbReference>
<dbReference type="EMBL" id="JABWDY010011447">
    <property type="protein sequence ID" value="KAF5199784.1"/>
    <property type="molecule type" value="Genomic_DNA"/>
</dbReference>
<feature type="non-terminal residue" evidence="1">
    <location>
        <position position="1"/>
    </location>
</feature>
<dbReference type="AlphaFoldDB" id="A0A7J6WQX8"/>
<dbReference type="PANTHER" id="PTHR35770:SF1">
    <property type="entry name" value="U2 SMALL NUCLEAR RIBONUCLEOPROTEIN AUXILIARY FACTOR-LIKE PROTEIN"/>
    <property type="match status" value="1"/>
</dbReference>
<protein>
    <submittedName>
        <fullName evidence="1">U2 small nuclear ribonucleoprotein auxiliary factor subunit-related protein 1, putative isoform</fullName>
    </submittedName>
</protein>
<sequence length="143" mass="16122">AKYAKLVTIHLDRLVDSCATDAMAHLCWQVFNAFRSRQELVVKEQHRAYELTKRLWAEQEKKESGQDQLDLDFSSKKQKLSKTIPTHLSELDPTSSSEIISSKDKSSIAGSLTMIVSPQLVPAYRRQKVRGVFLGDSEDDAGI</sequence>
<reference evidence="1 2" key="1">
    <citation type="submission" date="2020-06" db="EMBL/GenBank/DDBJ databases">
        <title>Transcriptomic and genomic resources for Thalictrum thalictroides and T. hernandezii: Facilitating candidate gene discovery in an emerging model plant lineage.</title>
        <authorList>
            <person name="Arias T."/>
            <person name="Riano-Pachon D.M."/>
            <person name="Di Stilio V.S."/>
        </authorList>
    </citation>
    <scope>NUCLEOTIDE SEQUENCE [LARGE SCALE GENOMIC DNA]</scope>
    <source>
        <strain evidence="2">cv. WT478/WT964</strain>
        <tissue evidence="1">Leaves</tissue>
    </source>
</reference>
<proteinExistence type="predicted"/>
<dbReference type="Proteomes" id="UP000554482">
    <property type="component" value="Unassembled WGS sequence"/>
</dbReference>
<gene>
    <name evidence="1" type="ORF">FRX31_010629</name>
</gene>